<feature type="compositionally biased region" description="Basic and acidic residues" evidence="6">
    <location>
        <begin position="503"/>
        <end position="517"/>
    </location>
</feature>
<feature type="compositionally biased region" description="Basic and acidic residues" evidence="6">
    <location>
        <begin position="577"/>
        <end position="588"/>
    </location>
</feature>
<evidence type="ECO:0000256" key="5">
    <source>
        <dbReference type="RuleBase" id="RU367107"/>
    </source>
</evidence>
<evidence type="ECO:0000313" key="10">
    <source>
        <dbReference type="Proteomes" id="UP000317494"/>
    </source>
</evidence>
<dbReference type="EMBL" id="QEAN01000224">
    <property type="protein sequence ID" value="TPX42692.1"/>
    <property type="molecule type" value="Genomic_DNA"/>
</dbReference>
<feature type="region of interest" description="Disordered" evidence="6">
    <location>
        <begin position="1"/>
        <end position="98"/>
    </location>
</feature>
<feature type="compositionally biased region" description="Polar residues" evidence="6">
    <location>
        <begin position="731"/>
        <end position="746"/>
    </location>
</feature>
<evidence type="ECO:0000256" key="3">
    <source>
        <dbReference type="ARBA" id="ARBA00022895"/>
    </source>
</evidence>
<feature type="compositionally biased region" description="Pro residues" evidence="6">
    <location>
        <begin position="37"/>
        <end position="51"/>
    </location>
</feature>
<dbReference type="PANTHER" id="PTHR16466">
    <property type="entry name" value="TELOMERE REPEAT-BINDING FACTOR 2-INTERACTING PROTEIN 1"/>
    <property type="match status" value="1"/>
</dbReference>
<dbReference type="Proteomes" id="UP000317494">
    <property type="component" value="Unassembled WGS sequence"/>
</dbReference>
<evidence type="ECO:0000313" key="9">
    <source>
        <dbReference type="EMBL" id="TPX42692.1"/>
    </source>
</evidence>
<feature type="compositionally biased region" description="Basic residues" evidence="6">
    <location>
        <begin position="523"/>
        <end position="534"/>
    </location>
</feature>
<dbReference type="GO" id="GO:0070187">
    <property type="term" value="C:shelterin complex"/>
    <property type="evidence" value="ECO:0007669"/>
    <property type="project" value="TreeGrafter"/>
</dbReference>
<dbReference type="Pfam" id="PF08914">
    <property type="entry name" value="Myb_Rap1"/>
    <property type="match status" value="1"/>
</dbReference>
<dbReference type="SUPFAM" id="SSF46689">
    <property type="entry name" value="Homeodomain-like"/>
    <property type="match status" value="1"/>
</dbReference>
<feature type="domain" description="TERF2-interacting telomeric protein 1 Myb" evidence="7">
    <location>
        <begin position="181"/>
        <end position="235"/>
    </location>
</feature>
<dbReference type="Gene3D" id="1.10.10.60">
    <property type="entry name" value="Homeodomain-like"/>
    <property type="match status" value="1"/>
</dbReference>
<dbReference type="PANTHER" id="PTHR16466:SF6">
    <property type="entry name" value="TELOMERIC REPEAT-BINDING FACTOR 2-INTERACTING PROTEIN 1"/>
    <property type="match status" value="1"/>
</dbReference>
<sequence>MSHPWESIARLSGVGGNNTGQPFIPCRKKPSQAAAPTTPPPPPPPPSPSPSPATTRNHLNTPPFLPASSPSSTPTKPPIPRKIFESPQGKPYKFRITGDSKNWRPNELKRLVETNGGLVAQWGETKWDFRITEKESQDVRALKPQLITDSIQAGQLKNPEDYKWVQKGLPVARVFGTRNEFTKEDDDILYELFKQPNVNYAGRVLYQNVAKQHPHHTWQSWRHRAMNHVAPIHKKGLLHAQRAIPNVAAVKGHQETGIMRFQMGVVISHDEEKPAMEQLLMLLLGRLKIKTEMKQWERQRNITMICPIQEFHRNVDQVMIASPFQRPKVVALPRWQAASSKLSDGADDNNGESSSEMKSAHPDNRRRGDGHLEPINCLNSLDINTERQYGETALDNFDRQSQIVKDSLLVIGMSENVDDVASQLMHADVAEESLQDSSMSQFPSIGSPLVSQVVHGPTCGVSTSNDGSMHYRYQQVRQHGSSPIYARELSTQAYQSNASDLQSRQHLEQDGGEHDEFLMLQRQNRRGKKRRRRTPSPTLTPSVVKRYRSYYSDDEDNQPSFTSPTRTNAAMNNINDTGHKSREEKSNDDGDEVNPNDSHGDDHGDSRDRRDGGDSMSVDDAIQTRPLSTKEEVYETINDAFGPESVAVPTLLRDLGSLEFRDAMDLTGENDVHPCQLAASQVQPSQPTADASRINIPGAESTDNNSIAQNTDLTSVSIESQSAAIDEDSGNRSAASQLSFPDQNIV</sequence>
<dbReference type="CDD" id="cd11655">
    <property type="entry name" value="rap1_myb-like"/>
    <property type="match status" value="1"/>
</dbReference>
<keyword evidence="2 5" id="KW-0158">Chromosome</keyword>
<evidence type="ECO:0000256" key="4">
    <source>
        <dbReference type="ARBA" id="ARBA00023242"/>
    </source>
</evidence>
<dbReference type="Pfam" id="PF16589">
    <property type="entry name" value="BRCT_2"/>
    <property type="match status" value="1"/>
</dbReference>
<protein>
    <recommendedName>
        <fullName evidence="5">DNA-binding protein RAP1</fullName>
    </recommendedName>
</protein>
<feature type="compositionally biased region" description="Polar residues" evidence="6">
    <location>
        <begin position="680"/>
        <end position="689"/>
    </location>
</feature>
<feature type="region of interest" description="Disordered" evidence="6">
    <location>
        <begin position="680"/>
        <end position="746"/>
    </location>
</feature>
<comment type="similarity">
    <text evidence="1 5">Belongs to the RAP1 family.</text>
</comment>
<dbReference type="STRING" id="286115.A0A507CU24"/>
<feature type="compositionally biased region" description="Polar residues" evidence="6">
    <location>
        <begin position="701"/>
        <end position="723"/>
    </location>
</feature>
<comment type="function">
    <text evidence="5">Involved in the regulation of telomere length, clustering and has a specific role in telomere position effect (TPE).</text>
</comment>
<proteinExistence type="inferred from homology"/>
<dbReference type="InterPro" id="IPR039595">
    <property type="entry name" value="TE2IP/Rap1"/>
</dbReference>
<dbReference type="InterPro" id="IPR001357">
    <property type="entry name" value="BRCT_dom"/>
</dbReference>
<evidence type="ECO:0000259" key="8">
    <source>
        <dbReference type="Pfam" id="PF16589"/>
    </source>
</evidence>
<comment type="subunit">
    <text evidence="5">Homodimer.</text>
</comment>
<feature type="region of interest" description="Disordered" evidence="6">
    <location>
        <begin position="495"/>
        <end position="630"/>
    </location>
</feature>
<dbReference type="GO" id="GO:0042162">
    <property type="term" value="F:telomeric DNA binding"/>
    <property type="evidence" value="ECO:0007669"/>
    <property type="project" value="TreeGrafter"/>
</dbReference>
<feature type="compositionally biased region" description="Basic and acidic residues" evidence="6">
    <location>
        <begin position="598"/>
        <end position="613"/>
    </location>
</feature>
<dbReference type="InterPro" id="IPR015010">
    <property type="entry name" value="TERF2IP_Myb"/>
</dbReference>
<feature type="compositionally biased region" description="Polar residues" evidence="6">
    <location>
        <begin position="558"/>
        <end position="576"/>
    </location>
</feature>
<comment type="caution">
    <text evidence="9">The sequence shown here is derived from an EMBL/GenBank/DDBJ whole genome shotgun (WGS) entry which is preliminary data.</text>
</comment>
<dbReference type="GO" id="GO:0031848">
    <property type="term" value="P:protection from non-homologous end joining at telomere"/>
    <property type="evidence" value="ECO:0007669"/>
    <property type="project" value="TreeGrafter"/>
</dbReference>
<feature type="domain" description="BRCT" evidence="8">
    <location>
        <begin position="83"/>
        <end position="162"/>
    </location>
</feature>
<keyword evidence="10" id="KW-1185">Reference proteome</keyword>
<feature type="region of interest" description="Disordered" evidence="6">
    <location>
        <begin position="340"/>
        <end position="375"/>
    </location>
</feature>
<evidence type="ECO:0000259" key="7">
    <source>
        <dbReference type="Pfam" id="PF08914"/>
    </source>
</evidence>
<dbReference type="AlphaFoldDB" id="A0A507CU24"/>
<dbReference type="InterPro" id="IPR009057">
    <property type="entry name" value="Homeodomain-like_sf"/>
</dbReference>
<feature type="compositionally biased region" description="Basic and acidic residues" evidence="6">
    <location>
        <begin position="358"/>
        <end position="372"/>
    </location>
</feature>
<name>A0A507CU24_9FUNG</name>
<evidence type="ECO:0000256" key="6">
    <source>
        <dbReference type="SAM" id="MobiDB-lite"/>
    </source>
</evidence>
<keyword evidence="3 5" id="KW-0779">Telomere</keyword>
<organism evidence="9 10">
    <name type="scientific">Synchytrium endobioticum</name>
    <dbReference type="NCBI Taxonomy" id="286115"/>
    <lineage>
        <taxon>Eukaryota</taxon>
        <taxon>Fungi</taxon>
        <taxon>Fungi incertae sedis</taxon>
        <taxon>Chytridiomycota</taxon>
        <taxon>Chytridiomycota incertae sedis</taxon>
        <taxon>Chytridiomycetes</taxon>
        <taxon>Synchytriales</taxon>
        <taxon>Synchytriaceae</taxon>
        <taxon>Synchytrium</taxon>
    </lineage>
</organism>
<accession>A0A507CU24</accession>
<dbReference type="GO" id="GO:0010833">
    <property type="term" value="P:telomere maintenance via telomere lengthening"/>
    <property type="evidence" value="ECO:0007669"/>
    <property type="project" value="UniProtKB-UniRule"/>
</dbReference>
<dbReference type="VEuPathDB" id="FungiDB:SeMB42_g05024"/>
<reference evidence="9 10" key="1">
    <citation type="journal article" date="2019" name="Sci. Rep.">
        <title>Comparative genomics of chytrid fungi reveal insights into the obligate biotrophic and pathogenic lifestyle of Synchytrium endobioticum.</title>
        <authorList>
            <person name="van de Vossenberg B.T.L.H."/>
            <person name="Warris S."/>
            <person name="Nguyen H.D.T."/>
            <person name="van Gent-Pelzer M.P.E."/>
            <person name="Joly D.L."/>
            <person name="van de Geest H.C."/>
            <person name="Bonants P.J.M."/>
            <person name="Smith D.S."/>
            <person name="Levesque C.A."/>
            <person name="van der Lee T.A.J."/>
        </authorList>
    </citation>
    <scope>NUCLEOTIDE SEQUENCE [LARGE SCALE GENOMIC DNA]</scope>
    <source>
        <strain evidence="9 10">MB42</strain>
    </source>
</reference>
<keyword evidence="4 5" id="KW-0539">Nucleus</keyword>
<comment type="subcellular location">
    <subcellularLocation>
        <location evidence="5">Nucleus</location>
    </subcellularLocation>
    <subcellularLocation>
        <location evidence="5">Chromosome</location>
        <location evidence="5">Telomere</location>
    </subcellularLocation>
</comment>
<evidence type="ECO:0000256" key="2">
    <source>
        <dbReference type="ARBA" id="ARBA00022454"/>
    </source>
</evidence>
<evidence type="ECO:0000256" key="1">
    <source>
        <dbReference type="ARBA" id="ARBA00010467"/>
    </source>
</evidence>
<gene>
    <name evidence="9" type="ORF">SeMB42_g05024</name>
</gene>